<sequence>MLCALGLHRVNPAVVWNEGVGFSRCLHCSRELVRRADTPWSRVPRGYRIVWRAARAAGAARDPLRANANFHAAAWRGAASRKPSARPAATDSRDRTPPRIIRRALGAGAALMRKIRKIGTAADRSLGALAPPREVASRSYRYLVRRVAGERRGTPLRTLLVSAVCGMGTANEAMLMLSAIMQDELGGRLLIVDATLAEDGIGTVLGVDGQPGLSEACAHDQWATLEMIHALSRPSLFILGAGLRPGASRPEDMAAILPFLAERFDHVLIQQRAITADTRNLAMAARADFVLVLAEEGRSRMDSLSAARTAFRSNGIHDLGLILTVPPAPGDDSRQGGRHDA</sequence>
<protein>
    <submittedName>
        <fullName evidence="2">Capsular polysaccharide biosynthesis protein</fullName>
    </submittedName>
</protein>
<dbReference type="EMBL" id="AP017655">
    <property type="protein sequence ID" value="BAV64971.1"/>
    <property type="molecule type" value="Genomic_DNA"/>
</dbReference>
<dbReference type="Proteomes" id="UP000218272">
    <property type="component" value="Chromosome SCLO_1"/>
</dbReference>
<proteinExistence type="predicted"/>
<dbReference type="SUPFAM" id="SSF52540">
    <property type="entry name" value="P-loop containing nucleoside triphosphate hydrolases"/>
    <property type="match status" value="1"/>
</dbReference>
<evidence type="ECO:0000256" key="1">
    <source>
        <dbReference type="SAM" id="MobiDB-lite"/>
    </source>
</evidence>
<gene>
    <name evidence="2" type="ORF">SCLO_1019310</name>
</gene>
<evidence type="ECO:0000313" key="3">
    <source>
        <dbReference type="Proteomes" id="UP000218272"/>
    </source>
</evidence>
<feature type="region of interest" description="Disordered" evidence="1">
    <location>
        <begin position="77"/>
        <end position="96"/>
    </location>
</feature>
<dbReference type="RefSeq" id="WP_123905481.1">
    <property type="nucleotide sequence ID" value="NZ_AP017655.1"/>
</dbReference>
<dbReference type="OrthoDB" id="7478608at2"/>
<dbReference type="InterPro" id="IPR027417">
    <property type="entry name" value="P-loop_NTPase"/>
</dbReference>
<dbReference type="KEGG" id="sclo:SCLO_1019310"/>
<organism evidence="2 3">
    <name type="scientific">Sphingobium cloacae</name>
    <dbReference type="NCBI Taxonomy" id="120107"/>
    <lineage>
        <taxon>Bacteria</taxon>
        <taxon>Pseudomonadati</taxon>
        <taxon>Pseudomonadota</taxon>
        <taxon>Alphaproteobacteria</taxon>
        <taxon>Sphingomonadales</taxon>
        <taxon>Sphingomonadaceae</taxon>
        <taxon>Sphingobium</taxon>
    </lineage>
</organism>
<feature type="compositionally biased region" description="Low complexity" evidence="1">
    <location>
        <begin position="78"/>
        <end position="89"/>
    </location>
</feature>
<evidence type="ECO:0000313" key="2">
    <source>
        <dbReference type="EMBL" id="BAV64971.1"/>
    </source>
</evidence>
<dbReference type="Gene3D" id="3.40.50.300">
    <property type="entry name" value="P-loop containing nucleotide triphosphate hydrolases"/>
    <property type="match status" value="1"/>
</dbReference>
<reference evidence="2 3" key="1">
    <citation type="submission" date="2016-10" db="EMBL/GenBank/DDBJ databases">
        <title>Complete Genome Sequence of the Nonylphenol-Degrading Bacterium Sphingobium cloacae JCM 10874T.</title>
        <authorList>
            <person name="Ootsuka M."/>
            <person name="Nishizawa T."/>
            <person name="Ohta H."/>
        </authorList>
    </citation>
    <scope>NUCLEOTIDE SEQUENCE [LARGE SCALE GENOMIC DNA]</scope>
    <source>
        <strain evidence="2 3">JCM 10874</strain>
    </source>
</reference>
<name>A0A1E1F3G5_9SPHN</name>
<accession>A0A1E1F3G5</accession>
<keyword evidence="3" id="KW-1185">Reference proteome</keyword>
<dbReference type="AlphaFoldDB" id="A0A1E1F3G5"/>